<evidence type="ECO:0000313" key="3">
    <source>
        <dbReference type="Proteomes" id="UP000221165"/>
    </source>
</evidence>
<dbReference type="Pfam" id="PF03665">
    <property type="entry name" value="UPF0172"/>
    <property type="match status" value="1"/>
</dbReference>
<dbReference type="Proteomes" id="UP000221165">
    <property type="component" value="Unassembled WGS sequence"/>
</dbReference>
<evidence type="ECO:0000256" key="1">
    <source>
        <dbReference type="SAM" id="MobiDB-lite"/>
    </source>
</evidence>
<feature type="non-terminal residue" evidence="2">
    <location>
        <position position="158"/>
    </location>
</feature>
<feature type="compositionally biased region" description="Polar residues" evidence="1">
    <location>
        <begin position="16"/>
        <end position="28"/>
    </location>
</feature>
<sequence>MTPPLPSAGAEASPGDSLTPTSLSQKTVETMEKSVRKNRPSPVSSSSSTTHTIPASSSSGVCTPHTSPMPPPFVAFSALAYSKMVMHGIKHTQDAVNGILLGRVIEEEEEVEFPRTEEEKGKSKREEKKKRTTFFCIDVIPLFHTYILPPMMDCAFEI</sequence>
<accession>A0A2C6KUT5</accession>
<dbReference type="EMBL" id="MIGC01003115">
    <property type="protein sequence ID" value="PHJ19934.1"/>
    <property type="molecule type" value="Genomic_DNA"/>
</dbReference>
<dbReference type="RefSeq" id="XP_067921626.1">
    <property type="nucleotide sequence ID" value="XM_068066403.1"/>
</dbReference>
<dbReference type="GeneID" id="94429614"/>
<dbReference type="OrthoDB" id="194468at2759"/>
<evidence type="ECO:0000313" key="2">
    <source>
        <dbReference type="EMBL" id="PHJ19934.1"/>
    </source>
</evidence>
<keyword evidence="3" id="KW-1185">Reference proteome</keyword>
<reference evidence="2 3" key="1">
    <citation type="journal article" date="2017" name="Int. J. Parasitol.">
        <title>The genome of the protozoan parasite Cystoisospora suis and a reverse vaccinology approach to identify vaccine candidates.</title>
        <authorList>
            <person name="Palmieri N."/>
            <person name="Shrestha A."/>
            <person name="Ruttkowski B."/>
            <person name="Beck T."/>
            <person name="Vogl C."/>
            <person name="Tomley F."/>
            <person name="Blake D.P."/>
            <person name="Joachim A."/>
        </authorList>
    </citation>
    <scope>NUCLEOTIDE SEQUENCE [LARGE SCALE GENOMIC DNA]</scope>
    <source>
        <strain evidence="2 3">Wien I</strain>
    </source>
</reference>
<dbReference type="AlphaFoldDB" id="A0A2C6KUT5"/>
<comment type="caution">
    <text evidence="2">The sequence shown here is derived from an EMBL/GenBank/DDBJ whole genome shotgun (WGS) entry which is preliminary data.</text>
</comment>
<protein>
    <submittedName>
        <fullName evidence="2">Family upf0172 protein</fullName>
    </submittedName>
</protein>
<gene>
    <name evidence="2" type="ORF">CSUI_006239</name>
</gene>
<organism evidence="2 3">
    <name type="scientific">Cystoisospora suis</name>
    <dbReference type="NCBI Taxonomy" id="483139"/>
    <lineage>
        <taxon>Eukaryota</taxon>
        <taxon>Sar</taxon>
        <taxon>Alveolata</taxon>
        <taxon>Apicomplexa</taxon>
        <taxon>Conoidasida</taxon>
        <taxon>Coccidia</taxon>
        <taxon>Eucoccidiorida</taxon>
        <taxon>Eimeriorina</taxon>
        <taxon>Sarcocystidae</taxon>
        <taxon>Cystoisospora</taxon>
    </lineage>
</organism>
<feature type="region of interest" description="Disordered" evidence="1">
    <location>
        <begin position="1"/>
        <end position="67"/>
    </location>
</feature>
<dbReference type="GO" id="GO:0072546">
    <property type="term" value="C:EMC complex"/>
    <property type="evidence" value="ECO:0007669"/>
    <property type="project" value="InterPro"/>
</dbReference>
<dbReference type="PANTHER" id="PTHR12941">
    <property type="entry name" value="ER MEMBRANE PROTEIN COMPLEX"/>
    <property type="match status" value="1"/>
</dbReference>
<feature type="compositionally biased region" description="Low complexity" evidence="1">
    <location>
        <begin position="40"/>
        <end position="59"/>
    </location>
</feature>
<dbReference type="PANTHER" id="PTHR12941:SF10">
    <property type="entry name" value="ER MEMBRANE PROTEIN COMPLEX SUBUNIT 8_9 HOMOLOG"/>
    <property type="match status" value="1"/>
</dbReference>
<name>A0A2C6KUT5_9APIC</name>
<proteinExistence type="predicted"/>
<dbReference type="VEuPathDB" id="ToxoDB:CSUI_006239"/>
<dbReference type="InterPro" id="IPR005366">
    <property type="entry name" value="EMC8/9"/>
</dbReference>